<feature type="compositionally biased region" description="Basic residues" evidence="1">
    <location>
        <begin position="520"/>
        <end position="530"/>
    </location>
</feature>
<gene>
    <name evidence="2" type="ORF">DSM5745_05865</name>
</gene>
<feature type="region of interest" description="Disordered" evidence="1">
    <location>
        <begin position="515"/>
        <end position="613"/>
    </location>
</feature>
<feature type="region of interest" description="Disordered" evidence="1">
    <location>
        <begin position="781"/>
        <end position="800"/>
    </location>
</feature>
<dbReference type="GeneID" id="38116235"/>
<reference evidence="2 3" key="1">
    <citation type="journal article" date="2018" name="IMA Fungus">
        <title>IMA Genome-F 9: Draft genome sequence of Annulohypoxylon stygium, Aspergillus mulundensis, Berkeleyomyces basicola (syn. Thielaviopsis basicola), Ceratocystis smalleyi, two Cercospora beticola strains, Coleophoma cylindrospora, Fusarium fracticaudum, Phialophora cf. hyalina, and Morchella septimelata.</title>
        <authorList>
            <person name="Wingfield B.D."/>
            <person name="Bills G.F."/>
            <person name="Dong Y."/>
            <person name="Huang W."/>
            <person name="Nel W.J."/>
            <person name="Swalarsk-Parry B.S."/>
            <person name="Vaghefi N."/>
            <person name="Wilken P.M."/>
            <person name="An Z."/>
            <person name="de Beer Z.W."/>
            <person name="De Vos L."/>
            <person name="Chen L."/>
            <person name="Duong T.A."/>
            <person name="Gao Y."/>
            <person name="Hammerbacher A."/>
            <person name="Kikkert J.R."/>
            <person name="Li Y."/>
            <person name="Li H."/>
            <person name="Li K."/>
            <person name="Li Q."/>
            <person name="Liu X."/>
            <person name="Ma X."/>
            <person name="Naidoo K."/>
            <person name="Pethybridge S.J."/>
            <person name="Sun J."/>
            <person name="Steenkamp E.T."/>
            <person name="van der Nest M.A."/>
            <person name="van Wyk S."/>
            <person name="Wingfield M.J."/>
            <person name="Xiong C."/>
            <person name="Yue Q."/>
            <person name="Zhang X."/>
        </authorList>
    </citation>
    <scope>NUCLEOTIDE SEQUENCE [LARGE SCALE GENOMIC DNA]</scope>
    <source>
        <strain evidence="2 3">DSM 5745</strain>
    </source>
</reference>
<feature type="compositionally biased region" description="Polar residues" evidence="1">
    <location>
        <begin position="791"/>
        <end position="800"/>
    </location>
</feature>
<feature type="region of interest" description="Disordered" evidence="1">
    <location>
        <begin position="235"/>
        <end position="256"/>
    </location>
</feature>
<proteinExistence type="predicted"/>
<dbReference type="OrthoDB" id="4851482at2759"/>
<feature type="compositionally biased region" description="Low complexity" evidence="1">
    <location>
        <begin position="97"/>
        <end position="109"/>
    </location>
</feature>
<accession>A0A3D8RY73</accession>
<feature type="compositionally biased region" description="Acidic residues" evidence="1">
    <location>
        <begin position="245"/>
        <end position="256"/>
    </location>
</feature>
<feature type="compositionally biased region" description="Polar residues" evidence="1">
    <location>
        <begin position="541"/>
        <end position="557"/>
    </location>
</feature>
<dbReference type="AlphaFoldDB" id="A0A3D8RY73"/>
<feature type="compositionally biased region" description="Polar residues" evidence="1">
    <location>
        <begin position="820"/>
        <end position="853"/>
    </location>
</feature>
<dbReference type="STRING" id="1810919.A0A3D8RY73"/>
<comment type="caution">
    <text evidence="2">The sequence shown here is derived from an EMBL/GenBank/DDBJ whole genome shotgun (WGS) entry which is preliminary data.</text>
</comment>
<feature type="compositionally biased region" description="Basic and acidic residues" evidence="1">
    <location>
        <begin position="235"/>
        <end position="244"/>
    </location>
</feature>
<dbReference type="EMBL" id="PVWQ01000006">
    <property type="protein sequence ID" value="RDW79013.1"/>
    <property type="molecule type" value="Genomic_DNA"/>
</dbReference>
<feature type="compositionally biased region" description="Polar residues" evidence="1">
    <location>
        <begin position="39"/>
        <end position="50"/>
    </location>
</feature>
<evidence type="ECO:0000256" key="1">
    <source>
        <dbReference type="SAM" id="MobiDB-lite"/>
    </source>
</evidence>
<evidence type="ECO:0000313" key="3">
    <source>
        <dbReference type="Proteomes" id="UP000256690"/>
    </source>
</evidence>
<name>A0A3D8RY73_9EURO</name>
<feature type="region of interest" description="Disordered" evidence="1">
    <location>
        <begin position="809"/>
        <end position="894"/>
    </location>
</feature>
<organism evidence="2 3">
    <name type="scientific">Aspergillus mulundensis</name>
    <dbReference type="NCBI Taxonomy" id="1810919"/>
    <lineage>
        <taxon>Eukaryota</taxon>
        <taxon>Fungi</taxon>
        <taxon>Dikarya</taxon>
        <taxon>Ascomycota</taxon>
        <taxon>Pezizomycotina</taxon>
        <taxon>Eurotiomycetes</taxon>
        <taxon>Eurotiomycetidae</taxon>
        <taxon>Eurotiales</taxon>
        <taxon>Aspergillaceae</taxon>
        <taxon>Aspergillus</taxon>
        <taxon>Aspergillus subgen. Nidulantes</taxon>
    </lineage>
</organism>
<sequence length="894" mass="98048">MEPNPLENLDDHYRSILQEAIPFNEAAWQSITNVLYSNPASVSEPTSNPPSIGEFGPTTSDPSLSDSPLPNGPLFNPSEGQNAFSSISLNDPGFLASLSSNGMNDNGSSGQLGGSDETTSNPTEAPHEQGLTNDATPIPVEEMAAGALKPTENPPASTLNSSSEPDQDAKCFLCRQTWARLCRSDPETVDYTSVEFHLYYQKHHEVHLRLHPTIEYGVSKTDEEEEDAVDNYEHNSEADDLEGHDSEEEEDQSNEDCLDAADDEVALGPDFFQSNPMEFVDYAEQRATTELSTEGNGTIEQSIRQAVSAAAVRQHTEGDETSAQGTSYAEAIEAALVREKQVFNGREVPKTTGRDKLYLAVAETALQCTENFAGNITKFESLDHARQELANKVTRPPPDATIPTNAAQERAYVNALLKFILDLGFSIDNEGALNRFKKIYLPHKEEIELWCWGVVDIVKQRAINGHPTRKPGCSSNFKERMAAIMECLHYRKTTYSSCQTNNTFDNLIADPKQTLQSGKTNKKGNAKKKVQITMGKEVEATQRQASNTTTPDTTLDAQNKRQSKKKTTAQQHRSSTEAPRGQNNARAEEQGSAQPQNANTAHHPSPVPENQNVHGVADVSRDMQAVQPLIPSPLVAGQHGVLNHGGHPNLAAGWPLQYQEPYFPASPGVSEVPGVSRDMRAVRPDGTLHPVNGQHGLTDYGGRQNLAASSALQSQPQYHPRYATTIDDNGSEQQAQNRPVEQYSNTYHEPLFDLMSSVDIDMITRWDTAAFEDENMPHLSQTISIPPHVNASGSHPATHYNENILPQQLNGISTAPGAGQTFNSHQHPGTRRAPNNSQVRRAGQASQNSTNTRTLRKRSHTDEDALVSTSPQGPKRQRISRFVPNHNDCQSSEP</sequence>
<feature type="compositionally biased region" description="Polar residues" evidence="1">
    <location>
        <begin position="568"/>
        <end position="613"/>
    </location>
</feature>
<keyword evidence="3" id="KW-1185">Reference proteome</keyword>
<feature type="compositionally biased region" description="Polar residues" evidence="1">
    <location>
        <begin position="726"/>
        <end position="739"/>
    </location>
</feature>
<feature type="compositionally biased region" description="Low complexity" evidence="1">
    <location>
        <begin position="57"/>
        <end position="69"/>
    </location>
</feature>
<feature type="region of interest" description="Disordered" evidence="1">
    <location>
        <begin position="710"/>
        <end position="739"/>
    </location>
</feature>
<dbReference type="RefSeq" id="XP_026603713.1">
    <property type="nucleotide sequence ID" value="XM_026747881.1"/>
</dbReference>
<feature type="compositionally biased region" description="Polar residues" evidence="1">
    <location>
        <begin position="78"/>
        <end position="89"/>
    </location>
</feature>
<feature type="region of interest" description="Disordered" evidence="1">
    <location>
        <begin position="39"/>
        <end position="137"/>
    </location>
</feature>
<dbReference type="Proteomes" id="UP000256690">
    <property type="component" value="Unassembled WGS sequence"/>
</dbReference>
<evidence type="ECO:0000313" key="2">
    <source>
        <dbReference type="EMBL" id="RDW79013.1"/>
    </source>
</evidence>
<protein>
    <submittedName>
        <fullName evidence="2">Uncharacterized protein</fullName>
    </submittedName>
</protein>